<protein>
    <submittedName>
        <fullName evidence="6">SH2 domain-containing protein</fullName>
    </submittedName>
</protein>
<dbReference type="Pfam" id="PF00017">
    <property type="entry name" value="SH2"/>
    <property type="match status" value="1"/>
</dbReference>
<dbReference type="Gene3D" id="2.30.29.30">
    <property type="entry name" value="Pleckstrin-homology domain (PH domain)/Phosphotyrosine-binding domain (PTB)"/>
    <property type="match status" value="1"/>
</dbReference>
<dbReference type="Proteomes" id="UP000095285">
    <property type="component" value="Unassembled WGS sequence"/>
</dbReference>
<dbReference type="PANTHER" id="PTHR45734:SF10">
    <property type="entry name" value="BLISTERY, ISOFORM A"/>
    <property type="match status" value="1"/>
</dbReference>
<keyword evidence="5" id="KW-1185">Reference proteome</keyword>
<dbReference type="GO" id="GO:0005925">
    <property type="term" value="C:focal adhesion"/>
    <property type="evidence" value="ECO:0007669"/>
    <property type="project" value="TreeGrafter"/>
</dbReference>
<dbReference type="PROSITE" id="PS50001">
    <property type="entry name" value="SH2"/>
    <property type="match status" value="1"/>
</dbReference>
<dbReference type="AlphaFoldDB" id="A0A1I7VD26"/>
<dbReference type="InterPro" id="IPR036860">
    <property type="entry name" value="SH2_dom_sf"/>
</dbReference>
<evidence type="ECO:0000256" key="2">
    <source>
        <dbReference type="PROSITE-ProRule" id="PRU00191"/>
    </source>
</evidence>
<evidence type="ECO:0000256" key="1">
    <source>
        <dbReference type="ARBA" id="ARBA00022999"/>
    </source>
</evidence>
<sequence>MSESQTSSASASTILTISSDLPLDDPLSLEKTVKDLPKISNSFQNAELNSVNCENFQTKNDETIIAAPVSILKNANPDKVELELSVDAQKSLRNDNQDEVHHVISQETNIKTNDKVEIKGKQKVVIREMFENDPSIDTMKGDIGDNEVKKSVNIPIIRNVEFKIENDEVCGKNLESMVTNSTNITDERNNAEVKTSEMMKCSEDIVLEANGNRVDAKSPNRTMSESPPGATDSWKNATINMNHLLDDGTRSGDIQSAYNTTFRNHQTKIIYNNKTLNLGEVIHHHPLFVKNTSKYWYKPTISREEAVKMLRDKQPGTFVVRDSNSFPGAFGLALKVATPPPGVHPANIGTLSALVYQHSITPLALPTKLLLPEYDPANTPEHISAAQQLLQQGAACNVTYIISLDTESLTGPEAARRCIDQTFELLKQKMVQPVS</sequence>
<proteinExistence type="predicted"/>
<dbReference type="InterPro" id="IPR051484">
    <property type="entry name" value="Tensin_PTEN_phosphatase"/>
</dbReference>
<evidence type="ECO:0000256" key="3">
    <source>
        <dbReference type="SAM" id="MobiDB-lite"/>
    </source>
</evidence>
<evidence type="ECO:0000313" key="5">
    <source>
        <dbReference type="Proteomes" id="UP000095285"/>
    </source>
</evidence>
<reference evidence="6" key="2">
    <citation type="submission" date="2016-11" db="UniProtKB">
        <authorList>
            <consortium name="WormBaseParasite"/>
        </authorList>
    </citation>
    <scope>IDENTIFICATION</scope>
</reference>
<accession>A0A1I7VD26</accession>
<evidence type="ECO:0000259" key="4">
    <source>
        <dbReference type="PROSITE" id="PS50001"/>
    </source>
</evidence>
<dbReference type="WBParaSite" id="EN70_12463">
    <property type="protein sequence ID" value="EN70_12463"/>
    <property type="gene ID" value="EN70_12463"/>
</dbReference>
<dbReference type="Gene3D" id="3.30.505.10">
    <property type="entry name" value="SH2 domain"/>
    <property type="match status" value="1"/>
</dbReference>
<keyword evidence="1 2" id="KW-0727">SH2 domain</keyword>
<feature type="domain" description="SH2" evidence="4">
    <location>
        <begin position="296"/>
        <end position="358"/>
    </location>
</feature>
<dbReference type="InterPro" id="IPR011993">
    <property type="entry name" value="PH-like_dom_sf"/>
</dbReference>
<dbReference type="SMART" id="SM00252">
    <property type="entry name" value="SH2"/>
    <property type="match status" value="1"/>
</dbReference>
<organism evidence="5 6">
    <name type="scientific">Loa loa</name>
    <name type="common">Eye worm</name>
    <name type="synonym">Filaria loa</name>
    <dbReference type="NCBI Taxonomy" id="7209"/>
    <lineage>
        <taxon>Eukaryota</taxon>
        <taxon>Metazoa</taxon>
        <taxon>Ecdysozoa</taxon>
        <taxon>Nematoda</taxon>
        <taxon>Chromadorea</taxon>
        <taxon>Rhabditida</taxon>
        <taxon>Spirurina</taxon>
        <taxon>Spiruromorpha</taxon>
        <taxon>Filarioidea</taxon>
        <taxon>Onchocercidae</taxon>
        <taxon>Loa</taxon>
    </lineage>
</organism>
<dbReference type="InterPro" id="IPR000980">
    <property type="entry name" value="SH2"/>
</dbReference>
<dbReference type="SUPFAM" id="SSF55550">
    <property type="entry name" value="SH2 domain"/>
    <property type="match status" value="1"/>
</dbReference>
<feature type="region of interest" description="Disordered" evidence="3">
    <location>
        <begin position="214"/>
        <end position="233"/>
    </location>
</feature>
<reference evidence="5" key="1">
    <citation type="submission" date="2012-04" db="EMBL/GenBank/DDBJ databases">
        <title>The Genome Sequence of Loa loa.</title>
        <authorList>
            <consortium name="The Broad Institute Genome Sequencing Platform"/>
            <consortium name="Broad Institute Genome Sequencing Center for Infectious Disease"/>
            <person name="Nutman T.B."/>
            <person name="Fink D.L."/>
            <person name="Russ C."/>
            <person name="Young S."/>
            <person name="Zeng Q."/>
            <person name="Gargeya S."/>
            <person name="Alvarado L."/>
            <person name="Berlin A."/>
            <person name="Chapman S.B."/>
            <person name="Chen Z."/>
            <person name="Freedman E."/>
            <person name="Gellesch M."/>
            <person name="Goldberg J."/>
            <person name="Griggs A."/>
            <person name="Gujja S."/>
            <person name="Heilman E.R."/>
            <person name="Heiman D."/>
            <person name="Howarth C."/>
            <person name="Mehta T."/>
            <person name="Neiman D."/>
            <person name="Pearson M."/>
            <person name="Roberts A."/>
            <person name="Saif S."/>
            <person name="Shea T."/>
            <person name="Shenoy N."/>
            <person name="Sisk P."/>
            <person name="Stolte C."/>
            <person name="Sykes S."/>
            <person name="White J."/>
            <person name="Yandava C."/>
            <person name="Haas B."/>
            <person name="Henn M.R."/>
            <person name="Nusbaum C."/>
            <person name="Birren B."/>
        </authorList>
    </citation>
    <scope>NUCLEOTIDE SEQUENCE [LARGE SCALE GENOMIC DNA]</scope>
</reference>
<dbReference type="STRING" id="7209.A0A1I7VD26"/>
<evidence type="ECO:0000313" key="6">
    <source>
        <dbReference type="WBParaSite" id="EN70_12463"/>
    </source>
</evidence>
<dbReference type="PANTHER" id="PTHR45734">
    <property type="entry name" value="TENSIN"/>
    <property type="match status" value="1"/>
</dbReference>
<name>A0A1I7VD26_LOALO</name>